<comment type="caution">
    <text evidence="6">The sequence shown here is derived from an EMBL/GenBank/DDBJ whole genome shotgun (WGS) entry which is preliminary data.</text>
</comment>
<feature type="short sequence motif" description="GXGXXG" evidence="4">
    <location>
        <begin position="37"/>
        <end position="42"/>
    </location>
</feature>
<protein>
    <submittedName>
        <fullName evidence="6">Patatin family protein</fullName>
    </submittedName>
</protein>
<evidence type="ECO:0000256" key="4">
    <source>
        <dbReference type="PROSITE-ProRule" id="PRU01161"/>
    </source>
</evidence>
<feature type="short sequence motif" description="DGA/G" evidence="4">
    <location>
        <begin position="191"/>
        <end position="193"/>
    </location>
</feature>
<dbReference type="CDD" id="cd07208">
    <property type="entry name" value="Pat_hypo_Ecoli_yjju_like"/>
    <property type="match status" value="1"/>
</dbReference>
<reference evidence="7" key="1">
    <citation type="journal article" date="2019" name="Int. J. Syst. Evol. Microbiol.">
        <title>The Global Catalogue of Microorganisms (GCM) 10K type strain sequencing project: providing services to taxonomists for standard genome sequencing and annotation.</title>
        <authorList>
            <consortium name="The Broad Institute Genomics Platform"/>
            <consortium name="The Broad Institute Genome Sequencing Center for Infectious Disease"/>
            <person name="Wu L."/>
            <person name="Ma J."/>
        </authorList>
    </citation>
    <scope>NUCLEOTIDE SEQUENCE [LARGE SCALE GENOMIC DNA]</scope>
    <source>
        <strain evidence="7">JCM 18298</strain>
    </source>
</reference>
<keyword evidence="7" id="KW-1185">Reference proteome</keyword>
<dbReference type="Gene3D" id="3.40.1090.10">
    <property type="entry name" value="Cytosolic phospholipase A2 catalytic domain"/>
    <property type="match status" value="2"/>
</dbReference>
<evidence type="ECO:0000313" key="6">
    <source>
        <dbReference type="EMBL" id="GAA5067916.1"/>
    </source>
</evidence>
<dbReference type="Proteomes" id="UP001500603">
    <property type="component" value="Unassembled WGS sequence"/>
</dbReference>
<keyword evidence="1 4" id="KW-0378">Hydrolase</keyword>
<dbReference type="PANTHER" id="PTHR14226:SF64">
    <property type="entry name" value="PNPLA DOMAIN-CONTAINING PROTEIN"/>
    <property type="match status" value="1"/>
</dbReference>
<sequence length="329" mass="34754">MSRVSSSTVPTVAEVVRARRVAGNREDGRRLVLVIEGGGSRGAYSSGMVTALEELGLATVFDAVYGTSAGAINGAWLLSGRAVPGMRSWTDPIIMRRAIDPARMLRGRPAFDLRYLVHQVYDGIEPMDFPAILANPTTFHPIATDTRTGLAVDLHPYIVDKPTLLLALRASAGLPVLAGPPVTLGGAQYFDGGLTETVPIRTAFAAGATHAVVLRTRRTDEQRPPASRLHRVVGGGYLRAVAPGAHRAWLERPRQQDIEDRALAALGDTALQIHPPIGSPDVDSASRDTALLGNALEIGRTAVHSVLAPVLDSGVPGEVDRATPTDAVG</sequence>
<dbReference type="PANTHER" id="PTHR14226">
    <property type="entry name" value="NEUROPATHY TARGET ESTERASE/SWISS CHEESE D.MELANOGASTER"/>
    <property type="match status" value="1"/>
</dbReference>
<organism evidence="6 7">
    <name type="scientific">Nocardia callitridis</name>
    <dbReference type="NCBI Taxonomy" id="648753"/>
    <lineage>
        <taxon>Bacteria</taxon>
        <taxon>Bacillati</taxon>
        <taxon>Actinomycetota</taxon>
        <taxon>Actinomycetes</taxon>
        <taxon>Mycobacteriales</taxon>
        <taxon>Nocardiaceae</taxon>
        <taxon>Nocardia</taxon>
    </lineage>
</organism>
<dbReference type="PROSITE" id="PS51635">
    <property type="entry name" value="PNPLA"/>
    <property type="match status" value="1"/>
</dbReference>
<keyword evidence="3 4" id="KW-0443">Lipid metabolism</keyword>
<dbReference type="InterPro" id="IPR037483">
    <property type="entry name" value="YjjU-like"/>
</dbReference>
<evidence type="ECO:0000256" key="2">
    <source>
        <dbReference type="ARBA" id="ARBA00022963"/>
    </source>
</evidence>
<evidence type="ECO:0000313" key="7">
    <source>
        <dbReference type="Proteomes" id="UP001500603"/>
    </source>
</evidence>
<accession>A0ABP9L244</accession>
<keyword evidence="2 4" id="KW-0442">Lipid degradation</keyword>
<dbReference type="InterPro" id="IPR050301">
    <property type="entry name" value="NTE"/>
</dbReference>
<dbReference type="InterPro" id="IPR016035">
    <property type="entry name" value="Acyl_Trfase/lysoPLipase"/>
</dbReference>
<feature type="domain" description="PNPLA" evidence="5">
    <location>
        <begin position="33"/>
        <end position="204"/>
    </location>
</feature>
<evidence type="ECO:0000259" key="5">
    <source>
        <dbReference type="PROSITE" id="PS51635"/>
    </source>
</evidence>
<feature type="short sequence motif" description="GXSXG" evidence="4">
    <location>
        <begin position="66"/>
        <end position="70"/>
    </location>
</feature>
<dbReference type="Pfam" id="PF01734">
    <property type="entry name" value="Patatin"/>
    <property type="match status" value="1"/>
</dbReference>
<dbReference type="EMBL" id="BAABJM010000008">
    <property type="protein sequence ID" value="GAA5067916.1"/>
    <property type="molecule type" value="Genomic_DNA"/>
</dbReference>
<gene>
    <name evidence="6" type="ORF">GCM10023318_57750</name>
</gene>
<feature type="active site" description="Proton acceptor" evidence="4">
    <location>
        <position position="191"/>
    </location>
</feature>
<evidence type="ECO:0000256" key="1">
    <source>
        <dbReference type="ARBA" id="ARBA00022801"/>
    </source>
</evidence>
<feature type="active site" description="Nucleophile" evidence="4">
    <location>
        <position position="68"/>
    </location>
</feature>
<evidence type="ECO:0000256" key="3">
    <source>
        <dbReference type="ARBA" id="ARBA00023098"/>
    </source>
</evidence>
<dbReference type="InterPro" id="IPR002641">
    <property type="entry name" value="PNPLA_dom"/>
</dbReference>
<name>A0ABP9L244_9NOCA</name>
<dbReference type="SUPFAM" id="SSF52151">
    <property type="entry name" value="FabD/lysophospholipase-like"/>
    <property type="match status" value="1"/>
</dbReference>
<proteinExistence type="predicted"/>